<protein>
    <recommendedName>
        <fullName evidence="3">Metallo-beta-lactamase domain-containing protein</fullName>
    </recommendedName>
</protein>
<dbReference type="PANTHER" id="PTHR15032:SF4">
    <property type="entry name" value="N-ACYL-PHOSPHATIDYLETHANOLAMINE-HYDROLYZING PHOSPHOLIPASE D"/>
    <property type="match status" value="1"/>
</dbReference>
<dbReference type="GO" id="GO:0005737">
    <property type="term" value="C:cytoplasm"/>
    <property type="evidence" value="ECO:0007669"/>
    <property type="project" value="TreeGrafter"/>
</dbReference>
<dbReference type="Pfam" id="PF12706">
    <property type="entry name" value="Lactamase_B_2"/>
    <property type="match status" value="1"/>
</dbReference>
<name>A0AAE0WKX8_9PEZI</name>
<dbReference type="GO" id="GO:0070290">
    <property type="term" value="F:N-acylphosphatidylethanolamine-specific phospholipase D activity"/>
    <property type="evidence" value="ECO:0007669"/>
    <property type="project" value="InterPro"/>
</dbReference>
<dbReference type="InterPro" id="IPR001279">
    <property type="entry name" value="Metallo-B-lactamas"/>
</dbReference>
<feature type="binding site" evidence="1">
    <location>
        <position position="307"/>
    </location>
    <ligand>
        <name>an N-acyl-1,2-diacyl-sn-glycero-3-phosphoethanolamine</name>
        <dbReference type="ChEBI" id="CHEBI:62537"/>
    </ligand>
</feature>
<dbReference type="SUPFAM" id="SSF56281">
    <property type="entry name" value="Metallo-hydrolase/oxidoreductase"/>
    <property type="match status" value="1"/>
</dbReference>
<feature type="binding site" evidence="1">
    <location>
        <position position="161"/>
    </location>
    <ligand>
        <name>an N-acyl-1,2-diacyl-sn-glycero-3-phosphoethanolamine</name>
        <dbReference type="ChEBI" id="CHEBI:62537"/>
    </ligand>
</feature>
<dbReference type="PIRSF" id="PIRSF038896">
    <property type="entry name" value="NAPE-PLD"/>
    <property type="match status" value="1"/>
</dbReference>
<evidence type="ECO:0000256" key="2">
    <source>
        <dbReference type="SAM" id="MobiDB-lite"/>
    </source>
</evidence>
<evidence type="ECO:0000256" key="1">
    <source>
        <dbReference type="PIRSR" id="PIRSR038896-50"/>
    </source>
</evidence>
<keyword evidence="5" id="KW-1185">Reference proteome</keyword>
<dbReference type="InterPro" id="IPR024884">
    <property type="entry name" value="NAPE-PLD"/>
</dbReference>
<evidence type="ECO:0000259" key="3">
    <source>
        <dbReference type="Pfam" id="PF12706"/>
    </source>
</evidence>
<evidence type="ECO:0000313" key="4">
    <source>
        <dbReference type="EMBL" id="KAK3673619.1"/>
    </source>
</evidence>
<feature type="domain" description="Metallo-beta-lactamase" evidence="3">
    <location>
        <begin position="116"/>
        <end position="330"/>
    </location>
</feature>
<comment type="caution">
    <text evidence="4">The sequence shown here is derived from an EMBL/GenBank/DDBJ whole genome shotgun (WGS) entry which is preliminary data.</text>
</comment>
<dbReference type="GO" id="GO:0008270">
    <property type="term" value="F:zinc ion binding"/>
    <property type="evidence" value="ECO:0007669"/>
    <property type="project" value="InterPro"/>
</dbReference>
<dbReference type="InterPro" id="IPR036866">
    <property type="entry name" value="RibonucZ/Hydroxyglut_hydro"/>
</dbReference>
<dbReference type="Gene3D" id="3.60.15.10">
    <property type="entry name" value="Ribonuclease Z/Hydroxyacylglutathione hydrolase-like"/>
    <property type="match status" value="1"/>
</dbReference>
<sequence length="391" mass="42898">MVSSVTVKPLPPCNQEYSQNKDHHVGSPPQTFQNPWNSFQKLGLVSAFEHRFGNHPEKKFVPVPQGPNGTRSTELVNVHKPDWGAGNTDRLKATWIGHASFLTEFPAQAGAERGIRVLCDPVFSERTSPAQWIGPKRYTPTPCTLDELPDIDIIAISHDHYDHLDIATVQHIYARQKGKVHFIAGLNNKPWFLQNVGCQASEVTDADWWDSFDLSVEGLGSVNITCCPTQHGSGRAVGSFGHTLWCSFAFEASGKRVYFSGDTAYQAMNTPAPCPAFKQIGETLGPFDLAMVPIGLMTPHSFMGGVHATPEQSLRIHEEVRSRISLGMHYGTVRGGISGQYEDVRDPPRRWRVAAEKEGVWCGGGIEGDGRPIDTTKQGVGLCDVGETVIV</sequence>
<organism evidence="4 5">
    <name type="scientific">Recurvomyces mirabilis</name>
    <dbReference type="NCBI Taxonomy" id="574656"/>
    <lineage>
        <taxon>Eukaryota</taxon>
        <taxon>Fungi</taxon>
        <taxon>Dikarya</taxon>
        <taxon>Ascomycota</taxon>
        <taxon>Pezizomycotina</taxon>
        <taxon>Dothideomycetes</taxon>
        <taxon>Dothideomycetidae</taxon>
        <taxon>Mycosphaerellales</taxon>
        <taxon>Teratosphaeriaceae</taxon>
        <taxon>Recurvomyces</taxon>
    </lineage>
</organism>
<dbReference type="GO" id="GO:0070291">
    <property type="term" value="P:N-acylethanolamine metabolic process"/>
    <property type="evidence" value="ECO:0007669"/>
    <property type="project" value="TreeGrafter"/>
</dbReference>
<dbReference type="GO" id="GO:0070292">
    <property type="term" value="P:N-acylphosphatidylethanolamine metabolic process"/>
    <property type="evidence" value="ECO:0007669"/>
    <property type="project" value="TreeGrafter"/>
</dbReference>
<dbReference type="Proteomes" id="UP001274830">
    <property type="component" value="Unassembled WGS sequence"/>
</dbReference>
<reference evidence="4" key="1">
    <citation type="submission" date="2023-07" db="EMBL/GenBank/DDBJ databases">
        <title>Black Yeasts Isolated from many extreme environments.</title>
        <authorList>
            <person name="Coleine C."/>
            <person name="Stajich J.E."/>
            <person name="Selbmann L."/>
        </authorList>
    </citation>
    <scope>NUCLEOTIDE SEQUENCE</scope>
    <source>
        <strain evidence="4">CCFEE 5485</strain>
    </source>
</reference>
<dbReference type="AlphaFoldDB" id="A0AAE0WKX8"/>
<gene>
    <name evidence="4" type="ORF">LTR78_006524</name>
</gene>
<proteinExistence type="predicted"/>
<evidence type="ECO:0000313" key="5">
    <source>
        <dbReference type="Proteomes" id="UP001274830"/>
    </source>
</evidence>
<accession>A0AAE0WKX8</accession>
<dbReference type="EMBL" id="JAUTXT010000024">
    <property type="protein sequence ID" value="KAK3673619.1"/>
    <property type="molecule type" value="Genomic_DNA"/>
</dbReference>
<dbReference type="PANTHER" id="PTHR15032">
    <property type="entry name" value="N-ACYL-PHOSPHATIDYLETHANOLAMINE-HYDROLYZING PHOSPHOLIPASE D"/>
    <property type="match status" value="1"/>
</dbReference>
<feature type="region of interest" description="Disordered" evidence="2">
    <location>
        <begin position="1"/>
        <end position="32"/>
    </location>
</feature>